<dbReference type="Proteomes" id="UP001460072">
    <property type="component" value="Unassembled WGS sequence"/>
</dbReference>
<sequence>MNKILLVLLSFLVLSCQQQPKNNVEAKKDTISSAFSEMHNAKTSLDYIGSYKGILPCADCEGLETEIVINENDTYSIKRRYQGKGFRVFVQKGNFIWNKEGNVIILTNVKNEPNQYFVGENTLTQLDLSGQKITGNLASQYILSKQSNNSTTAETIDENSTSTVDLNNRIATTTVIKKVNPAIGKFTLAETKWKLASLNNVAIVQKSKKVNFLKLNSKDGRFIAYMGCNSISGSYAMPMSTKIVFSNAVMTRMACPDMTLETDFLAMLENVASYKIENDRLLLFSERTKVIAKFTAIK</sequence>
<dbReference type="InterPro" id="IPR053147">
    <property type="entry name" value="Hsp_HslJ-like"/>
</dbReference>
<organism evidence="2 3">
    <name type="scientific">Flavobacterium aureirubrum</name>
    <dbReference type="NCBI Taxonomy" id="3133147"/>
    <lineage>
        <taxon>Bacteria</taxon>
        <taxon>Pseudomonadati</taxon>
        <taxon>Bacteroidota</taxon>
        <taxon>Flavobacteriia</taxon>
        <taxon>Flavobacteriales</taxon>
        <taxon>Flavobacteriaceae</taxon>
        <taxon>Flavobacterium</taxon>
    </lineage>
</organism>
<dbReference type="Pfam" id="PF03724">
    <property type="entry name" value="META"/>
    <property type="match status" value="1"/>
</dbReference>
<reference evidence="2 3" key="1">
    <citation type="submission" date="2024-03" db="EMBL/GenBank/DDBJ databases">
        <title>Two novel species of the genus Flavobacterium exhibiting potentially degradation of complex polysaccharides.</title>
        <authorList>
            <person name="Lian X."/>
        </authorList>
    </citation>
    <scope>NUCLEOTIDE SEQUENCE [LARGE SCALE GENOMIC DNA]</scope>
    <source>
        <strain evidence="3">j3</strain>
    </source>
</reference>
<dbReference type="Gene3D" id="2.40.128.640">
    <property type="match status" value="1"/>
</dbReference>
<dbReference type="RefSeq" id="WP_342695095.1">
    <property type="nucleotide sequence ID" value="NZ_JBCGDO010000004.1"/>
</dbReference>
<name>A0ABU9N380_9FLAO</name>
<proteinExistence type="predicted"/>
<dbReference type="InterPro" id="IPR038670">
    <property type="entry name" value="HslJ-like_sf"/>
</dbReference>
<dbReference type="InterPro" id="IPR005184">
    <property type="entry name" value="DUF306_Meta_HslJ"/>
</dbReference>
<dbReference type="EMBL" id="JBCGDO010000004">
    <property type="protein sequence ID" value="MEM0541871.1"/>
    <property type="molecule type" value="Genomic_DNA"/>
</dbReference>
<protein>
    <submittedName>
        <fullName evidence="2">Copper resistance protein NlpE N-terminal domain-containing protein</fullName>
    </submittedName>
</protein>
<dbReference type="PANTHER" id="PTHR35535:SF2">
    <property type="entry name" value="DUF306 DOMAIN-CONTAINING PROTEIN"/>
    <property type="match status" value="1"/>
</dbReference>
<dbReference type="Gene3D" id="2.40.128.270">
    <property type="match status" value="1"/>
</dbReference>
<evidence type="ECO:0000259" key="1">
    <source>
        <dbReference type="Pfam" id="PF03724"/>
    </source>
</evidence>
<keyword evidence="3" id="KW-1185">Reference proteome</keyword>
<accession>A0ABU9N380</accession>
<feature type="domain" description="DUF306" evidence="1">
    <location>
        <begin position="187"/>
        <end position="294"/>
    </location>
</feature>
<evidence type="ECO:0000313" key="3">
    <source>
        <dbReference type="Proteomes" id="UP001460072"/>
    </source>
</evidence>
<evidence type="ECO:0000313" key="2">
    <source>
        <dbReference type="EMBL" id="MEM0541871.1"/>
    </source>
</evidence>
<dbReference type="PROSITE" id="PS51257">
    <property type="entry name" value="PROKAR_LIPOPROTEIN"/>
    <property type="match status" value="1"/>
</dbReference>
<dbReference type="Pfam" id="PF04170">
    <property type="entry name" value="NlpE"/>
    <property type="match status" value="1"/>
</dbReference>
<gene>
    <name evidence="2" type="ORF">WFZ85_04545</name>
</gene>
<dbReference type="InterPro" id="IPR007298">
    <property type="entry name" value="Cu-R_lipoprotein_NlpE"/>
</dbReference>
<dbReference type="PANTHER" id="PTHR35535">
    <property type="entry name" value="HEAT SHOCK PROTEIN HSLJ"/>
    <property type="match status" value="1"/>
</dbReference>
<comment type="caution">
    <text evidence="2">The sequence shown here is derived from an EMBL/GenBank/DDBJ whole genome shotgun (WGS) entry which is preliminary data.</text>
</comment>